<gene>
    <name evidence="2" type="ORF">GCM10010918_00160</name>
</gene>
<organism evidence="2 3">
    <name type="scientific">Paenibacillus radicis</name>
    <name type="common">ex Gao et al. 2016</name>
    <dbReference type="NCBI Taxonomy" id="1737354"/>
    <lineage>
        <taxon>Bacteria</taxon>
        <taxon>Bacillati</taxon>
        <taxon>Bacillota</taxon>
        <taxon>Bacilli</taxon>
        <taxon>Bacillales</taxon>
        <taxon>Paenibacillaceae</taxon>
        <taxon>Paenibacillus</taxon>
    </lineage>
</organism>
<reference evidence="2 3" key="1">
    <citation type="journal article" date="2014" name="Int. J. Syst. Evol. Microbiol.">
        <title>Complete genome sequence of Corynebacterium casei LMG S-19264T (=DSM 44701T), isolated from a smear-ripened cheese.</title>
        <authorList>
            <consortium name="US DOE Joint Genome Institute (JGI-PGF)"/>
            <person name="Walter F."/>
            <person name="Albersmeier A."/>
            <person name="Kalinowski J."/>
            <person name="Ruckert C."/>
        </authorList>
    </citation>
    <scope>NUCLEOTIDE SEQUENCE [LARGE SCALE GENOMIC DNA]</scope>
    <source>
        <strain evidence="2 3">CGMCC 1.15286</strain>
    </source>
</reference>
<feature type="compositionally biased region" description="Acidic residues" evidence="1">
    <location>
        <begin position="78"/>
        <end position="91"/>
    </location>
</feature>
<dbReference type="EMBL" id="BMHY01000001">
    <property type="protein sequence ID" value="GGG51452.1"/>
    <property type="molecule type" value="Genomic_DNA"/>
</dbReference>
<evidence type="ECO:0000313" key="2">
    <source>
        <dbReference type="EMBL" id="GGG51452.1"/>
    </source>
</evidence>
<protein>
    <submittedName>
        <fullName evidence="2">Uncharacterized protein</fullName>
    </submittedName>
</protein>
<evidence type="ECO:0000256" key="1">
    <source>
        <dbReference type="SAM" id="MobiDB-lite"/>
    </source>
</evidence>
<accession>A0A917GML1</accession>
<dbReference type="RefSeq" id="WP_188886920.1">
    <property type="nucleotide sequence ID" value="NZ_BMHY01000001.1"/>
</dbReference>
<name>A0A917GML1_9BACL</name>
<evidence type="ECO:0000313" key="3">
    <source>
        <dbReference type="Proteomes" id="UP000600247"/>
    </source>
</evidence>
<comment type="caution">
    <text evidence="2">The sequence shown here is derived from an EMBL/GenBank/DDBJ whole genome shotgun (WGS) entry which is preliminary data.</text>
</comment>
<proteinExistence type="predicted"/>
<feature type="compositionally biased region" description="Basic and acidic residues" evidence="1">
    <location>
        <begin position="21"/>
        <end position="30"/>
    </location>
</feature>
<dbReference type="AlphaFoldDB" id="A0A917GML1"/>
<keyword evidence="3" id="KW-1185">Reference proteome</keyword>
<feature type="compositionally biased region" description="Polar residues" evidence="1">
    <location>
        <begin position="40"/>
        <end position="69"/>
    </location>
</feature>
<dbReference type="Proteomes" id="UP000600247">
    <property type="component" value="Unassembled WGS sequence"/>
</dbReference>
<sequence length="91" mass="10191">MSRFIDEDSAEYSELSTVESQRNDLAREEFPEGPLGATIESESLGKSTPWRSGQRQNGPFSYENKSLHQGNGRHYPGDDEDLSIPDAMDEP</sequence>
<feature type="region of interest" description="Disordered" evidence="1">
    <location>
        <begin position="1"/>
        <end position="91"/>
    </location>
</feature>